<feature type="domain" description="C2H2-type" evidence="11">
    <location>
        <begin position="191"/>
        <end position="218"/>
    </location>
</feature>
<evidence type="ECO:0000313" key="12">
    <source>
        <dbReference type="EMBL" id="KAF2747188.1"/>
    </source>
</evidence>
<dbReference type="Gene3D" id="3.30.160.60">
    <property type="entry name" value="Classic Zinc Finger"/>
    <property type="match status" value="2"/>
</dbReference>
<evidence type="ECO:0000256" key="5">
    <source>
        <dbReference type="ARBA" id="ARBA00022833"/>
    </source>
</evidence>
<dbReference type="FunFam" id="3.30.160.60:FF:000758">
    <property type="entry name" value="C2H2 transcription factor, putative"/>
    <property type="match status" value="1"/>
</dbReference>
<evidence type="ECO:0000256" key="9">
    <source>
        <dbReference type="PROSITE-ProRule" id="PRU00042"/>
    </source>
</evidence>
<feature type="region of interest" description="Disordered" evidence="10">
    <location>
        <begin position="341"/>
        <end position="361"/>
    </location>
</feature>
<keyword evidence="8" id="KW-0539">Nucleus</keyword>
<evidence type="ECO:0000256" key="1">
    <source>
        <dbReference type="ARBA" id="ARBA00004123"/>
    </source>
</evidence>
<dbReference type="SUPFAM" id="SSF57667">
    <property type="entry name" value="beta-beta-alpha zinc fingers"/>
    <property type="match status" value="1"/>
</dbReference>
<keyword evidence="4 9" id="KW-0863">Zinc-finger</keyword>
<evidence type="ECO:0000256" key="3">
    <source>
        <dbReference type="ARBA" id="ARBA00022737"/>
    </source>
</evidence>
<keyword evidence="5" id="KW-0862">Zinc</keyword>
<evidence type="ECO:0000256" key="8">
    <source>
        <dbReference type="ARBA" id="ARBA00023242"/>
    </source>
</evidence>
<dbReference type="GO" id="GO:0000981">
    <property type="term" value="F:DNA-binding transcription factor activity, RNA polymerase II-specific"/>
    <property type="evidence" value="ECO:0007669"/>
    <property type="project" value="InterPro"/>
</dbReference>
<proteinExistence type="predicted"/>
<dbReference type="FunFam" id="3.30.160.60:FF:000606">
    <property type="entry name" value="C2H2 transcription factor, putative"/>
    <property type="match status" value="1"/>
</dbReference>
<dbReference type="GO" id="GO:0005634">
    <property type="term" value="C:nucleus"/>
    <property type="evidence" value="ECO:0007669"/>
    <property type="project" value="UniProtKB-SubCell"/>
</dbReference>
<feature type="domain" description="C2H2-type" evidence="11">
    <location>
        <begin position="160"/>
        <end position="190"/>
    </location>
</feature>
<feature type="compositionally biased region" description="Polar residues" evidence="10">
    <location>
        <begin position="263"/>
        <end position="273"/>
    </location>
</feature>
<feature type="compositionally biased region" description="Low complexity" evidence="10">
    <location>
        <begin position="393"/>
        <end position="403"/>
    </location>
</feature>
<feature type="compositionally biased region" description="Polar residues" evidence="10">
    <location>
        <begin position="453"/>
        <end position="477"/>
    </location>
</feature>
<dbReference type="GO" id="GO:0008270">
    <property type="term" value="F:zinc ion binding"/>
    <property type="evidence" value="ECO:0007669"/>
    <property type="project" value="UniProtKB-KW"/>
</dbReference>
<dbReference type="InterPro" id="IPR013087">
    <property type="entry name" value="Znf_C2H2_type"/>
</dbReference>
<feature type="region of interest" description="Disordered" evidence="10">
    <location>
        <begin position="618"/>
        <end position="654"/>
    </location>
</feature>
<dbReference type="EMBL" id="MU006574">
    <property type="protein sequence ID" value="KAF2747188.1"/>
    <property type="molecule type" value="Genomic_DNA"/>
</dbReference>
<dbReference type="AlphaFoldDB" id="A0A6A6V987"/>
<comment type="subcellular location">
    <subcellularLocation>
        <location evidence="1">Nucleus</location>
    </subcellularLocation>
</comment>
<evidence type="ECO:0000256" key="10">
    <source>
        <dbReference type="SAM" id="MobiDB-lite"/>
    </source>
</evidence>
<evidence type="ECO:0000313" key="13">
    <source>
        <dbReference type="Proteomes" id="UP000799440"/>
    </source>
</evidence>
<keyword evidence="6" id="KW-0805">Transcription regulation</keyword>
<sequence>MATFCAVNTMPTAPQPVPGRAAEENTPITPRPNVSFLDQPPPQGASEQSQACLVALPPSPEVQQKEGAADLAKTPTRSSFSVNQLPLPATPFPPVGPANSTGNPTAALKREKSLSHRSTHSMDSPDVDMVKDEDVKNDSDNESETSEGGRPTKKKKGQRFYCVDYPPCNLSFTRSEHLLRHIRKHTGERPFTCHCSRRFSRLDNLRQHAQTVHVNEDIPNDSLAATGTRFQRQIRTERVRPPAGRARASTLGSQGAHSRGHSRNLSASSIASTTSNLSIQGLETRIRPASFVMPNDPAARARLSLSSMEHFNPALMGGPGPVEYDHSEGNTTPTSATFSAARASPAQRFSFQSPVSTRPMSWGGPLVSVADGRRLSVPSATSHAAQAPRHHYLTPLPSSTSSTFPAEPPPGLLASPMPWHESERRHSITSRANKRRTWHPDTFQEPRPATSGLGYSQTPDAPQPEYTSQPAASQTTRLPGIESFNFDSPGSSFPRRASSPMQIDRPTPRPSSNSTVSIQNSIGSNVTPPASRHEQSTSWDSTIQRIDRLELDSPNPQRHQQHKSNYRAVTPESPWARLDYQPNALQETKTNLVSTKFLPETRVHNPPNHWLFSSKMEGVINHTPPGDSSSNESLPTPSSTSTLMDPPQRWFKGRSSDVEHLTDIPAWVDRQTARIMDRPHPLHSGPRYHNGYLPEEFRPRRFGSSAASDTTRLDALVAVATGEQQAVQVADRS</sequence>
<evidence type="ECO:0000256" key="6">
    <source>
        <dbReference type="ARBA" id="ARBA00023015"/>
    </source>
</evidence>
<feature type="compositionally biased region" description="Polar residues" evidence="10">
    <location>
        <begin position="75"/>
        <end position="84"/>
    </location>
</feature>
<keyword evidence="3" id="KW-0677">Repeat</keyword>
<name>A0A6A6V987_9PLEO</name>
<dbReference type="PANTHER" id="PTHR40626:SF11">
    <property type="entry name" value="ZINC FINGER PROTEIN YPR022C"/>
    <property type="match status" value="1"/>
</dbReference>
<dbReference type="PROSITE" id="PS50157">
    <property type="entry name" value="ZINC_FINGER_C2H2_2"/>
    <property type="match status" value="2"/>
</dbReference>
<feature type="compositionally biased region" description="Low complexity" evidence="10">
    <location>
        <begin position="628"/>
        <end position="643"/>
    </location>
</feature>
<feature type="region of interest" description="Disordered" evidence="10">
    <location>
        <begin position="1"/>
        <end position="157"/>
    </location>
</feature>
<feature type="compositionally biased region" description="Polar residues" evidence="10">
    <location>
        <begin position="347"/>
        <end position="359"/>
    </location>
</feature>
<evidence type="ECO:0000256" key="2">
    <source>
        <dbReference type="ARBA" id="ARBA00022723"/>
    </source>
</evidence>
<dbReference type="InterPro" id="IPR051059">
    <property type="entry name" value="VerF-like"/>
</dbReference>
<accession>A0A6A6V987</accession>
<feature type="compositionally biased region" description="Polar residues" evidence="10">
    <location>
        <begin position="510"/>
        <end position="528"/>
    </location>
</feature>
<evidence type="ECO:0000256" key="4">
    <source>
        <dbReference type="ARBA" id="ARBA00022771"/>
    </source>
</evidence>
<reference evidence="12" key="1">
    <citation type="journal article" date="2020" name="Stud. Mycol.">
        <title>101 Dothideomycetes genomes: a test case for predicting lifestyles and emergence of pathogens.</title>
        <authorList>
            <person name="Haridas S."/>
            <person name="Albert R."/>
            <person name="Binder M."/>
            <person name="Bloem J."/>
            <person name="Labutti K."/>
            <person name="Salamov A."/>
            <person name="Andreopoulos B."/>
            <person name="Baker S."/>
            <person name="Barry K."/>
            <person name="Bills G."/>
            <person name="Bluhm B."/>
            <person name="Cannon C."/>
            <person name="Castanera R."/>
            <person name="Culley D."/>
            <person name="Daum C."/>
            <person name="Ezra D."/>
            <person name="Gonzalez J."/>
            <person name="Henrissat B."/>
            <person name="Kuo A."/>
            <person name="Liang C."/>
            <person name="Lipzen A."/>
            <person name="Lutzoni F."/>
            <person name="Magnuson J."/>
            <person name="Mondo S."/>
            <person name="Nolan M."/>
            <person name="Ohm R."/>
            <person name="Pangilinan J."/>
            <person name="Park H.-J."/>
            <person name="Ramirez L."/>
            <person name="Alfaro M."/>
            <person name="Sun H."/>
            <person name="Tritt A."/>
            <person name="Yoshinaga Y."/>
            <person name="Zwiers L.-H."/>
            <person name="Turgeon B."/>
            <person name="Goodwin S."/>
            <person name="Spatafora J."/>
            <person name="Crous P."/>
            <person name="Grigoriev I."/>
        </authorList>
    </citation>
    <scope>NUCLEOTIDE SEQUENCE</scope>
    <source>
        <strain evidence="12">CBS 119925</strain>
    </source>
</reference>
<dbReference type="PANTHER" id="PTHR40626">
    <property type="entry name" value="MIP31509P"/>
    <property type="match status" value="1"/>
</dbReference>
<dbReference type="GO" id="GO:0000978">
    <property type="term" value="F:RNA polymerase II cis-regulatory region sequence-specific DNA binding"/>
    <property type="evidence" value="ECO:0007669"/>
    <property type="project" value="InterPro"/>
</dbReference>
<feature type="region of interest" description="Disordered" evidence="10">
    <location>
        <begin position="377"/>
        <end position="541"/>
    </location>
</feature>
<gene>
    <name evidence="12" type="ORF">M011DRAFT_66011</name>
</gene>
<dbReference type="GO" id="GO:0000785">
    <property type="term" value="C:chromatin"/>
    <property type="evidence" value="ECO:0007669"/>
    <property type="project" value="TreeGrafter"/>
</dbReference>
<feature type="compositionally biased region" description="Basic and acidic residues" evidence="10">
    <location>
        <begin position="128"/>
        <end position="139"/>
    </location>
</feature>
<feature type="region of interest" description="Disordered" evidence="10">
    <location>
        <begin position="236"/>
        <end position="273"/>
    </location>
</feature>
<evidence type="ECO:0000256" key="7">
    <source>
        <dbReference type="ARBA" id="ARBA00023163"/>
    </source>
</evidence>
<keyword evidence="13" id="KW-1185">Reference proteome</keyword>
<dbReference type="GO" id="GO:0051701">
    <property type="term" value="P:biological process involved in interaction with host"/>
    <property type="evidence" value="ECO:0007669"/>
    <property type="project" value="UniProtKB-ARBA"/>
</dbReference>
<keyword evidence="2" id="KW-0479">Metal-binding</keyword>
<dbReference type="Proteomes" id="UP000799440">
    <property type="component" value="Unassembled WGS sequence"/>
</dbReference>
<dbReference type="InterPro" id="IPR036236">
    <property type="entry name" value="Znf_C2H2_sf"/>
</dbReference>
<protein>
    <recommendedName>
        <fullName evidence="11">C2H2-type domain-containing protein</fullName>
    </recommendedName>
</protein>
<keyword evidence="7" id="KW-0804">Transcription</keyword>
<evidence type="ECO:0000259" key="11">
    <source>
        <dbReference type="PROSITE" id="PS50157"/>
    </source>
</evidence>
<dbReference type="OrthoDB" id="624345at2759"/>
<organism evidence="12 13">
    <name type="scientific">Sporormia fimetaria CBS 119925</name>
    <dbReference type="NCBI Taxonomy" id="1340428"/>
    <lineage>
        <taxon>Eukaryota</taxon>
        <taxon>Fungi</taxon>
        <taxon>Dikarya</taxon>
        <taxon>Ascomycota</taxon>
        <taxon>Pezizomycotina</taxon>
        <taxon>Dothideomycetes</taxon>
        <taxon>Pleosporomycetidae</taxon>
        <taxon>Pleosporales</taxon>
        <taxon>Sporormiaceae</taxon>
        <taxon>Sporormia</taxon>
    </lineage>
</organism>